<dbReference type="InterPro" id="IPR051176">
    <property type="entry name" value="Cent_Immune-Sig_Mod"/>
</dbReference>
<evidence type="ECO:0000256" key="2">
    <source>
        <dbReference type="SAM" id="Phobius"/>
    </source>
</evidence>
<feature type="compositionally biased region" description="Polar residues" evidence="1">
    <location>
        <begin position="292"/>
        <end position="308"/>
    </location>
</feature>
<evidence type="ECO:0000256" key="1">
    <source>
        <dbReference type="SAM" id="MobiDB-lite"/>
    </source>
</evidence>
<dbReference type="PROSITE" id="PS50006">
    <property type="entry name" value="FHA_DOMAIN"/>
    <property type="match status" value="1"/>
</dbReference>
<feature type="region of interest" description="Disordered" evidence="1">
    <location>
        <begin position="676"/>
        <end position="698"/>
    </location>
</feature>
<feature type="compositionally biased region" description="Low complexity" evidence="1">
    <location>
        <begin position="448"/>
        <end position="460"/>
    </location>
</feature>
<reference evidence="4 5" key="1">
    <citation type="submission" date="2023-01" db="EMBL/GenBank/DDBJ databases">
        <title>Analysis of 21 Apiospora genomes using comparative genomics revels a genus with tremendous synthesis potential of carbohydrate active enzymes and secondary metabolites.</title>
        <authorList>
            <person name="Sorensen T."/>
        </authorList>
    </citation>
    <scope>NUCLEOTIDE SEQUENCE [LARGE SCALE GENOMIC DNA]</scope>
    <source>
        <strain evidence="4 5">CBS 33761</strain>
    </source>
</reference>
<dbReference type="InterPro" id="IPR008984">
    <property type="entry name" value="SMAD_FHA_dom_sf"/>
</dbReference>
<evidence type="ECO:0000259" key="3">
    <source>
        <dbReference type="PROSITE" id="PS50006"/>
    </source>
</evidence>
<evidence type="ECO:0000313" key="4">
    <source>
        <dbReference type="EMBL" id="KAK8024362.1"/>
    </source>
</evidence>
<feature type="region of interest" description="Disordered" evidence="1">
    <location>
        <begin position="482"/>
        <end position="501"/>
    </location>
</feature>
<feature type="compositionally biased region" description="Polar residues" evidence="1">
    <location>
        <begin position="152"/>
        <end position="166"/>
    </location>
</feature>
<keyword evidence="2" id="KW-1133">Transmembrane helix</keyword>
<dbReference type="SUPFAM" id="SSF49879">
    <property type="entry name" value="SMAD/FHA domain"/>
    <property type="match status" value="1"/>
</dbReference>
<dbReference type="Pfam" id="PF00498">
    <property type="entry name" value="FHA"/>
    <property type="match status" value="1"/>
</dbReference>
<dbReference type="EMBL" id="JAQQWK010000011">
    <property type="protein sequence ID" value="KAK8024362.1"/>
    <property type="molecule type" value="Genomic_DNA"/>
</dbReference>
<sequence>MASDSDSQSVADDARVFVTLATSNSGLHSGIPARRIALRHNIPERIGRASKVATKGFVATPDNAWFDSPVMSRTHAELIAHLDTKTLLIKDIGSLHGTFIAKKDTTLEKRLTEHESAELVSGDKIRFGIEILRGRDTFPPCEVDVTMEWPNSATSLPQRAPSTNHFTVPDAEDDDMLSDAGSVMAMEREDFTLPVISQPDQSAVVDLTQEADPNASGRTRHGLTSQGLLTTESSSDVIDLTSEIDEDDRSSSPIHGYSPEPNNWPNQPASPAMSVRDHQETQETYDPDHSQDSNVSATASMNQSPETSGGNGEPHNPPEVISDLVAQHTYILEDFGPMPLPTYIESSDDDEDESMSDVLEQNESDSGSEEGDMESHWSSDEDEELEDHTNSGDSEGEDASKLHYFEQPISILHPNDGFPGELDEPCNENLLSSSDEESDVIETSIFDKTSTSTQSPKSSPVGISTKPALKLDPVYPTRLLTTLSNSDHSDKPLQATAPPNLVNNLTATARLPSPSDAAMVKKPAAPGPKPGGKTTAQVLGEKTGKFEYFAARDQNRETVQINPSQLIEPTYHPSDQVLQQALAAHPFNLDRNAYVRSSSPLPLSDHVNISEGRYHPDSDAASKAPWRSLTSLQHPIEPPCQAFAPRVENYSEWFATKNRAAQRQRSVSQHYAPPIWATSSIHNPSHGHISPDPEKRTRLQSPELDMTSAFTFERSKSAAAKGSNEIKVMRQARRMTIPDLLAEDLEKASSPLHPPPSPSDVSPKPCTAPSVSAISRATKRTHDEAFTLDDSEDDDSESTSADSNSPRPGLAFDTLSSSRYNATKDASTSAPVLKPSVAAQETVGTQVQVSARPADAPPAKRRRLADFAACALGGAIGGAAVLVGLITSAPSISQM</sequence>
<feature type="transmembrane region" description="Helical" evidence="2">
    <location>
        <begin position="864"/>
        <end position="886"/>
    </location>
</feature>
<keyword evidence="2" id="KW-0812">Transmembrane</keyword>
<feature type="compositionally biased region" description="Polar residues" evidence="1">
    <location>
        <begin position="260"/>
        <end position="269"/>
    </location>
</feature>
<dbReference type="Gene3D" id="2.60.200.20">
    <property type="match status" value="1"/>
</dbReference>
<feature type="compositionally biased region" description="Basic and acidic residues" evidence="1">
    <location>
        <begin position="275"/>
        <end position="291"/>
    </location>
</feature>
<dbReference type="PANTHER" id="PTHR15715:SF37">
    <property type="entry name" value="LD47843P"/>
    <property type="match status" value="1"/>
</dbReference>
<feature type="region of interest" description="Disordered" evidence="1">
    <location>
        <begin position="337"/>
        <end position="468"/>
    </location>
</feature>
<feature type="region of interest" description="Disordered" evidence="1">
    <location>
        <begin position="747"/>
        <end position="814"/>
    </location>
</feature>
<name>A0ABR1S2G8_9PEZI</name>
<keyword evidence="2" id="KW-0472">Membrane</keyword>
<dbReference type="InterPro" id="IPR000253">
    <property type="entry name" value="FHA_dom"/>
</dbReference>
<accession>A0ABR1S2G8</accession>
<comment type="caution">
    <text evidence="4">The sequence shown here is derived from an EMBL/GenBank/DDBJ whole genome shotgun (WGS) entry which is preliminary data.</text>
</comment>
<dbReference type="Proteomes" id="UP001444661">
    <property type="component" value="Unassembled WGS sequence"/>
</dbReference>
<proteinExistence type="predicted"/>
<feature type="region of interest" description="Disordered" evidence="1">
    <location>
        <begin position="513"/>
        <end position="534"/>
    </location>
</feature>
<evidence type="ECO:0000313" key="5">
    <source>
        <dbReference type="Proteomes" id="UP001444661"/>
    </source>
</evidence>
<feature type="compositionally biased region" description="Acidic residues" evidence="1">
    <location>
        <begin position="786"/>
        <end position="797"/>
    </location>
</feature>
<dbReference type="PANTHER" id="PTHR15715">
    <property type="entry name" value="CENTROSOMAL PROTEIN OF 170 KDA"/>
    <property type="match status" value="1"/>
</dbReference>
<organism evidence="4 5">
    <name type="scientific">Apiospora rasikravindrae</name>
    <dbReference type="NCBI Taxonomy" id="990691"/>
    <lineage>
        <taxon>Eukaryota</taxon>
        <taxon>Fungi</taxon>
        <taxon>Dikarya</taxon>
        <taxon>Ascomycota</taxon>
        <taxon>Pezizomycotina</taxon>
        <taxon>Sordariomycetes</taxon>
        <taxon>Xylariomycetidae</taxon>
        <taxon>Amphisphaeriales</taxon>
        <taxon>Apiosporaceae</taxon>
        <taxon>Apiospora</taxon>
    </lineage>
</organism>
<feature type="compositionally biased region" description="Polar residues" evidence="1">
    <location>
        <begin position="222"/>
        <end position="236"/>
    </location>
</feature>
<feature type="compositionally biased region" description="Acidic residues" evidence="1">
    <location>
        <begin position="346"/>
        <end position="372"/>
    </location>
</feature>
<feature type="domain" description="FHA" evidence="3">
    <location>
        <begin position="44"/>
        <end position="105"/>
    </location>
</feature>
<keyword evidence="5" id="KW-1185">Reference proteome</keyword>
<gene>
    <name evidence="4" type="ORF">PG993_012428</name>
</gene>
<feature type="region of interest" description="Disordered" evidence="1">
    <location>
        <begin position="210"/>
        <end position="320"/>
    </location>
</feature>
<protein>
    <submittedName>
        <fullName evidence="4">Fha domain protein</fullName>
    </submittedName>
</protein>
<feature type="region of interest" description="Disordered" evidence="1">
    <location>
        <begin position="152"/>
        <end position="173"/>
    </location>
</feature>